<dbReference type="GO" id="GO:0070401">
    <property type="term" value="F:NADP+ binding"/>
    <property type="evidence" value="ECO:0007669"/>
    <property type="project" value="InterPro"/>
</dbReference>
<accession>A0A841Q5T3</accession>
<comment type="similarity">
    <text evidence="7">Belongs to the NAGSA dehydrogenase family. Type 1 subfamily.</text>
</comment>
<dbReference type="RefSeq" id="WP_174496692.1">
    <property type="nucleotide sequence ID" value="NZ_CADDWK010000008.1"/>
</dbReference>
<dbReference type="SMART" id="SM00859">
    <property type="entry name" value="Semialdhyde_dh"/>
    <property type="match status" value="1"/>
</dbReference>
<dbReference type="GO" id="GO:0006526">
    <property type="term" value="P:L-arginine biosynthetic process"/>
    <property type="evidence" value="ECO:0007669"/>
    <property type="project" value="UniProtKB-UniRule"/>
</dbReference>
<evidence type="ECO:0000256" key="5">
    <source>
        <dbReference type="ARBA" id="ARBA00023002"/>
    </source>
</evidence>
<comment type="pathway">
    <text evidence="1 7">Amino-acid biosynthesis; L-arginine biosynthesis; N(2)-acetyl-L-ornithine from L-glutamate: step 3/4.</text>
</comment>
<dbReference type="SUPFAM" id="SSF55347">
    <property type="entry name" value="Glyceraldehyde-3-phosphate dehydrogenase-like, C-terminal domain"/>
    <property type="match status" value="1"/>
</dbReference>
<keyword evidence="2 7" id="KW-0055">Arginine biosynthesis</keyword>
<dbReference type="AlphaFoldDB" id="A0A841Q5T3"/>
<dbReference type="PANTHER" id="PTHR32338:SF10">
    <property type="entry name" value="N-ACETYL-GAMMA-GLUTAMYL-PHOSPHATE REDUCTASE, CHLOROPLASTIC-RELATED"/>
    <property type="match status" value="1"/>
</dbReference>
<keyword evidence="3 7" id="KW-0028">Amino-acid biosynthesis</keyword>
<dbReference type="PROSITE" id="PS01224">
    <property type="entry name" value="ARGC"/>
    <property type="match status" value="1"/>
</dbReference>
<dbReference type="Gene3D" id="3.30.360.10">
    <property type="entry name" value="Dihydrodipicolinate Reductase, domain 2"/>
    <property type="match status" value="1"/>
</dbReference>
<protein>
    <recommendedName>
        <fullName evidence="7">N-acetyl-gamma-glutamyl-phosphate reductase</fullName>
        <shortName evidence="7">AGPR</shortName>
        <ecNumber evidence="7">1.2.1.38</ecNumber>
    </recommendedName>
    <alternativeName>
        <fullName evidence="7">N-acetyl-glutamate semialdehyde dehydrogenase</fullName>
        <shortName evidence="7">NAGSA dehydrogenase</shortName>
    </alternativeName>
</protein>
<evidence type="ECO:0000313" key="10">
    <source>
        <dbReference type="EMBL" id="MBB6453758.1"/>
    </source>
</evidence>
<comment type="function">
    <text evidence="7">Catalyzes the NADPH-dependent reduction of N-acetyl-5-glutamyl phosphate to yield N-acetyl-L-glutamate 5-semialdehyde.</text>
</comment>
<dbReference type="GO" id="GO:0003942">
    <property type="term" value="F:N-acetyl-gamma-glutamyl-phosphate reductase activity"/>
    <property type="evidence" value="ECO:0007669"/>
    <property type="project" value="UniProtKB-UniRule"/>
</dbReference>
<dbReference type="CDD" id="cd23934">
    <property type="entry name" value="AGPR_1_C"/>
    <property type="match status" value="1"/>
</dbReference>
<dbReference type="Gene3D" id="3.40.50.720">
    <property type="entry name" value="NAD(P)-binding Rossmann-like Domain"/>
    <property type="match status" value="1"/>
</dbReference>
<dbReference type="InterPro" id="IPR000534">
    <property type="entry name" value="Semialdehyde_DH_NAD-bd"/>
</dbReference>
<organism evidence="10 11">
    <name type="scientific">Salirhabdus euzebyi</name>
    <dbReference type="NCBI Taxonomy" id="394506"/>
    <lineage>
        <taxon>Bacteria</taxon>
        <taxon>Bacillati</taxon>
        <taxon>Bacillota</taxon>
        <taxon>Bacilli</taxon>
        <taxon>Bacillales</taxon>
        <taxon>Bacillaceae</taxon>
        <taxon>Salirhabdus</taxon>
    </lineage>
</organism>
<dbReference type="FunFam" id="3.30.360.10:FF:000014">
    <property type="entry name" value="N-acetyl-gamma-glutamyl-phosphate reductase"/>
    <property type="match status" value="1"/>
</dbReference>
<dbReference type="Pfam" id="PF01118">
    <property type="entry name" value="Semialdhyde_dh"/>
    <property type="match status" value="1"/>
</dbReference>
<keyword evidence="5 7" id="KW-0560">Oxidoreductase</keyword>
<evidence type="ECO:0000256" key="1">
    <source>
        <dbReference type="ARBA" id="ARBA00004862"/>
    </source>
</evidence>
<proteinExistence type="inferred from homology"/>
<reference evidence="10 11" key="1">
    <citation type="submission" date="2020-08" db="EMBL/GenBank/DDBJ databases">
        <title>Genomic Encyclopedia of Type Strains, Phase IV (KMG-IV): sequencing the most valuable type-strain genomes for metagenomic binning, comparative biology and taxonomic classification.</title>
        <authorList>
            <person name="Goeker M."/>
        </authorList>
    </citation>
    <scope>NUCLEOTIDE SEQUENCE [LARGE SCALE GENOMIC DNA]</scope>
    <source>
        <strain evidence="10 11">DSM 19612</strain>
    </source>
</reference>
<dbReference type="InterPro" id="IPR023013">
    <property type="entry name" value="AGPR_AS"/>
</dbReference>
<comment type="caution">
    <text evidence="10">The sequence shown here is derived from an EMBL/GenBank/DDBJ whole genome shotgun (WGS) entry which is preliminary data.</text>
</comment>
<sequence length="346" mass="38567">MQKVCIVGANGYSGVELIRLINQHPFLSLELIVSHSNSGKVITDLYPHLSEIVEENLEVFDTNEIAEKVDIVFFATPAGVSMDYLPALVELGIKCVDLSGDFRLRSSQLYKDWYKKIHTNESYLQQSTYGLTEVNKEQIKNASFIANPGCYATAGLLGLIPMMHTGLINYESIIIDGKSGVSGAGRNPSISSHFAEVNENVKAYKLGAHQHIPEIEQILLDHCEIPIKLTFSTHLIPMTRGILCTIYVDLIKKISTNEILDIYRSFYKNAPFVRLRQEGTWPSTKEVLGSNFCDLGFFVDERTNRLTIISVIDNVMKGASGQAIQNVNILNGWEETTGLSFTPVYP</sequence>
<dbReference type="UniPathway" id="UPA00068">
    <property type="reaction ID" value="UER00108"/>
</dbReference>
<evidence type="ECO:0000256" key="6">
    <source>
        <dbReference type="ARBA" id="ARBA00050557"/>
    </source>
</evidence>
<feature type="active site" evidence="7 8">
    <location>
        <position position="150"/>
    </location>
</feature>
<dbReference type="EMBL" id="JACHGH010000006">
    <property type="protein sequence ID" value="MBB6453758.1"/>
    <property type="molecule type" value="Genomic_DNA"/>
</dbReference>
<gene>
    <name evidence="7" type="primary">argC</name>
    <name evidence="10" type="ORF">HNQ94_002209</name>
</gene>
<dbReference type="Pfam" id="PF22698">
    <property type="entry name" value="Semialdhyde_dhC_1"/>
    <property type="match status" value="1"/>
</dbReference>
<dbReference type="InterPro" id="IPR000706">
    <property type="entry name" value="AGPR_type-1"/>
</dbReference>
<dbReference type="InterPro" id="IPR050085">
    <property type="entry name" value="AGPR"/>
</dbReference>
<dbReference type="SUPFAM" id="SSF51735">
    <property type="entry name" value="NAD(P)-binding Rossmann-fold domains"/>
    <property type="match status" value="1"/>
</dbReference>
<evidence type="ECO:0000256" key="2">
    <source>
        <dbReference type="ARBA" id="ARBA00022571"/>
    </source>
</evidence>
<dbReference type="GO" id="GO:0051287">
    <property type="term" value="F:NAD binding"/>
    <property type="evidence" value="ECO:0007669"/>
    <property type="project" value="InterPro"/>
</dbReference>
<dbReference type="NCBIfam" id="TIGR01850">
    <property type="entry name" value="argC"/>
    <property type="match status" value="1"/>
</dbReference>
<dbReference type="Proteomes" id="UP000581688">
    <property type="component" value="Unassembled WGS sequence"/>
</dbReference>
<comment type="subcellular location">
    <subcellularLocation>
        <location evidence="7">Cytoplasm</location>
    </subcellularLocation>
</comment>
<keyword evidence="7" id="KW-0963">Cytoplasm</keyword>
<keyword evidence="4 7" id="KW-0521">NADP</keyword>
<dbReference type="PANTHER" id="PTHR32338">
    <property type="entry name" value="N-ACETYL-GAMMA-GLUTAMYL-PHOSPHATE REDUCTASE, CHLOROPLASTIC-RELATED-RELATED"/>
    <property type="match status" value="1"/>
</dbReference>
<dbReference type="GO" id="GO:0005737">
    <property type="term" value="C:cytoplasm"/>
    <property type="evidence" value="ECO:0007669"/>
    <property type="project" value="UniProtKB-SubCell"/>
</dbReference>
<name>A0A841Q5T3_9BACI</name>
<evidence type="ECO:0000256" key="8">
    <source>
        <dbReference type="PROSITE-ProRule" id="PRU10010"/>
    </source>
</evidence>
<evidence type="ECO:0000256" key="3">
    <source>
        <dbReference type="ARBA" id="ARBA00022605"/>
    </source>
</evidence>
<keyword evidence="11" id="KW-1185">Reference proteome</keyword>
<comment type="catalytic activity">
    <reaction evidence="6 7">
        <text>N-acetyl-L-glutamate 5-semialdehyde + phosphate + NADP(+) = N-acetyl-L-glutamyl 5-phosphate + NADPH + H(+)</text>
        <dbReference type="Rhea" id="RHEA:21588"/>
        <dbReference type="ChEBI" id="CHEBI:15378"/>
        <dbReference type="ChEBI" id="CHEBI:29123"/>
        <dbReference type="ChEBI" id="CHEBI:43474"/>
        <dbReference type="ChEBI" id="CHEBI:57783"/>
        <dbReference type="ChEBI" id="CHEBI:57936"/>
        <dbReference type="ChEBI" id="CHEBI:58349"/>
        <dbReference type="EC" id="1.2.1.38"/>
    </reaction>
</comment>
<feature type="domain" description="Semialdehyde dehydrogenase NAD-binding" evidence="9">
    <location>
        <begin position="3"/>
        <end position="142"/>
    </location>
</feature>
<evidence type="ECO:0000256" key="4">
    <source>
        <dbReference type="ARBA" id="ARBA00022857"/>
    </source>
</evidence>
<evidence type="ECO:0000313" key="11">
    <source>
        <dbReference type="Proteomes" id="UP000581688"/>
    </source>
</evidence>
<dbReference type="InterPro" id="IPR036291">
    <property type="entry name" value="NAD(P)-bd_dom_sf"/>
</dbReference>
<dbReference type="CDD" id="cd17895">
    <property type="entry name" value="AGPR_1_N"/>
    <property type="match status" value="1"/>
</dbReference>
<evidence type="ECO:0000259" key="9">
    <source>
        <dbReference type="SMART" id="SM00859"/>
    </source>
</evidence>
<evidence type="ECO:0000256" key="7">
    <source>
        <dbReference type="HAMAP-Rule" id="MF_00150"/>
    </source>
</evidence>
<dbReference type="HAMAP" id="MF_00150">
    <property type="entry name" value="ArgC_type1"/>
    <property type="match status" value="1"/>
</dbReference>
<dbReference type="EC" id="1.2.1.38" evidence="7"/>
<dbReference type="InterPro" id="IPR058924">
    <property type="entry name" value="AGPR_dimerisation_dom"/>
</dbReference>